<dbReference type="Pfam" id="PF05534">
    <property type="entry name" value="HicB"/>
    <property type="match status" value="1"/>
</dbReference>
<dbReference type="Gene3D" id="1.10.1220.10">
    <property type="entry name" value="Met repressor-like"/>
    <property type="match status" value="1"/>
</dbReference>
<protein>
    <submittedName>
        <fullName evidence="1">HicB family protein</fullName>
    </submittedName>
</protein>
<name>A0A5B9W2R7_9BACT</name>
<dbReference type="EMBL" id="CP042997">
    <property type="protein sequence ID" value="QEH34345.1"/>
    <property type="molecule type" value="Genomic_DNA"/>
</dbReference>
<accession>A0A5B9W2R7</accession>
<dbReference type="SUPFAM" id="SSF47598">
    <property type="entry name" value="Ribbon-helix-helix"/>
    <property type="match status" value="1"/>
</dbReference>
<dbReference type="KEGG" id="agv:OJF2_28810"/>
<dbReference type="OrthoDB" id="285518at2"/>
<keyword evidence="2" id="KW-1185">Reference proteome</keyword>
<sequence length="54" mass="6140">MPETVVHFQIRMPPVLHEQLASWAKEDKASLNALIVGLLEKAIEQHEKLAHARD</sequence>
<organism evidence="1 2">
    <name type="scientific">Aquisphaera giovannonii</name>
    <dbReference type="NCBI Taxonomy" id="406548"/>
    <lineage>
        <taxon>Bacteria</taxon>
        <taxon>Pseudomonadati</taxon>
        <taxon>Planctomycetota</taxon>
        <taxon>Planctomycetia</taxon>
        <taxon>Isosphaerales</taxon>
        <taxon>Isosphaeraceae</taxon>
        <taxon>Aquisphaera</taxon>
    </lineage>
</organism>
<proteinExistence type="predicted"/>
<evidence type="ECO:0000313" key="2">
    <source>
        <dbReference type="Proteomes" id="UP000324233"/>
    </source>
</evidence>
<dbReference type="Proteomes" id="UP000324233">
    <property type="component" value="Chromosome"/>
</dbReference>
<dbReference type="GO" id="GO:0006355">
    <property type="term" value="P:regulation of DNA-templated transcription"/>
    <property type="evidence" value="ECO:0007669"/>
    <property type="project" value="InterPro"/>
</dbReference>
<dbReference type="InterPro" id="IPR013321">
    <property type="entry name" value="Arc_rbn_hlx_hlx"/>
</dbReference>
<dbReference type="InterPro" id="IPR008651">
    <property type="entry name" value="Uncharacterised_HicB"/>
</dbReference>
<evidence type="ECO:0000313" key="1">
    <source>
        <dbReference type="EMBL" id="QEH34345.1"/>
    </source>
</evidence>
<dbReference type="InterPro" id="IPR010985">
    <property type="entry name" value="Ribbon_hlx_hlx"/>
</dbReference>
<dbReference type="RefSeq" id="WP_148594279.1">
    <property type="nucleotide sequence ID" value="NZ_CP042997.1"/>
</dbReference>
<dbReference type="AlphaFoldDB" id="A0A5B9W2R7"/>
<gene>
    <name evidence="1" type="ORF">OJF2_28810</name>
</gene>
<reference evidence="1 2" key="1">
    <citation type="submission" date="2019-08" db="EMBL/GenBank/DDBJ databases">
        <title>Deep-cultivation of Planctomycetes and their phenomic and genomic characterization uncovers novel biology.</title>
        <authorList>
            <person name="Wiegand S."/>
            <person name="Jogler M."/>
            <person name="Boedeker C."/>
            <person name="Pinto D."/>
            <person name="Vollmers J."/>
            <person name="Rivas-Marin E."/>
            <person name="Kohn T."/>
            <person name="Peeters S.H."/>
            <person name="Heuer A."/>
            <person name="Rast P."/>
            <person name="Oberbeckmann S."/>
            <person name="Bunk B."/>
            <person name="Jeske O."/>
            <person name="Meyerdierks A."/>
            <person name="Storesund J.E."/>
            <person name="Kallscheuer N."/>
            <person name="Luecker S."/>
            <person name="Lage O.M."/>
            <person name="Pohl T."/>
            <person name="Merkel B.J."/>
            <person name="Hornburger P."/>
            <person name="Mueller R.-W."/>
            <person name="Bruemmer F."/>
            <person name="Labrenz M."/>
            <person name="Spormann A.M."/>
            <person name="Op den Camp H."/>
            <person name="Overmann J."/>
            <person name="Amann R."/>
            <person name="Jetten M.S.M."/>
            <person name="Mascher T."/>
            <person name="Medema M.H."/>
            <person name="Devos D.P."/>
            <person name="Kaster A.-K."/>
            <person name="Ovreas L."/>
            <person name="Rohde M."/>
            <person name="Galperin M.Y."/>
            <person name="Jogler C."/>
        </authorList>
    </citation>
    <scope>NUCLEOTIDE SEQUENCE [LARGE SCALE GENOMIC DNA]</scope>
    <source>
        <strain evidence="1 2">OJF2</strain>
    </source>
</reference>